<dbReference type="Gene3D" id="2.140.10.30">
    <property type="entry name" value="Dipeptidylpeptidase IV, N-terminal domain"/>
    <property type="match status" value="1"/>
</dbReference>
<dbReference type="GO" id="GO:0005886">
    <property type="term" value="C:plasma membrane"/>
    <property type="evidence" value="ECO:0007669"/>
    <property type="project" value="TreeGrafter"/>
</dbReference>
<dbReference type="PANTHER" id="PTHR11731:SF200">
    <property type="entry name" value="DIPEPTIDYL PEPTIDASE 10, ISOFORM B"/>
    <property type="match status" value="1"/>
</dbReference>
<gene>
    <name evidence="16" type="ORF">BRENAR_LOCUS4236</name>
</gene>
<accession>A0A448YRH6</accession>
<dbReference type="GO" id="GO:0005774">
    <property type="term" value="C:vacuolar membrane"/>
    <property type="evidence" value="ECO:0007669"/>
    <property type="project" value="UniProtKB-SubCell"/>
</dbReference>
<feature type="domain" description="Peptidase S9 prolyl oligopeptidase catalytic" evidence="14">
    <location>
        <begin position="621"/>
        <end position="821"/>
    </location>
</feature>
<dbReference type="InterPro" id="IPR029058">
    <property type="entry name" value="AB_hydrolase_fold"/>
</dbReference>
<keyword evidence="8" id="KW-0720">Serine protease</keyword>
<dbReference type="Proteomes" id="UP000290900">
    <property type="component" value="Unassembled WGS sequence"/>
</dbReference>
<evidence type="ECO:0000259" key="15">
    <source>
        <dbReference type="Pfam" id="PF00930"/>
    </source>
</evidence>
<feature type="transmembrane region" description="Helical" evidence="13">
    <location>
        <begin position="30"/>
        <end position="53"/>
    </location>
</feature>
<dbReference type="Pfam" id="PF00930">
    <property type="entry name" value="DPPIV_N"/>
    <property type="match status" value="1"/>
</dbReference>
<evidence type="ECO:0000259" key="14">
    <source>
        <dbReference type="Pfam" id="PF00326"/>
    </source>
</evidence>
<keyword evidence="6 13" id="KW-0812">Transmembrane</keyword>
<dbReference type="InParanoid" id="A0A448YRH6"/>
<keyword evidence="4" id="KW-0926">Vacuole</keyword>
<organism evidence="16 17">
    <name type="scientific">Brettanomyces naardenensis</name>
    <name type="common">Yeast</name>
    <dbReference type="NCBI Taxonomy" id="13370"/>
    <lineage>
        <taxon>Eukaryota</taxon>
        <taxon>Fungi</taxon>
        <taxon>Dikarya</taxon>
        <taxon>Ascomycota</taxon>
        <taxon>Saccharomycotina</taxon>
        <taxon>Pichiomycetes</taxon>
        <taxon>Pichiales</taxon>
        <taxon>Pichiaceae</taxon>
        <taxon>Brettanomyces</taxon>
    </lineage>
</organism>
<evidence type="ECO:0000256" key="10">
    <source>
        <dbReference type="ARBA" id="ARBA00022989"/>
    </source>
</evidence>
<dbReference type="SUPFAM" id="SSF82171">
    <property type="entry name" value="DPP6 N-terminal domain-like"/>
    <property type="match status" value="1"/>
</dbReference>
<dbReference type="PANTHER" id="PTHR11731">
    <property type="entry name" value="PROTEASE FAMILY S9B,C DIPEPTIDYL-PEPTIDASE IV-RELATED"/>
    <property type="match status" value="1"/>
</dbReference>
<dbReference type="STRING" id="13370.A0A448YRH6"/>
<evidence type="ECO:0000256" key="8">
    <source>
        <dbReference type="ARBA" id="ARBA00022825"/>
    </source>
</evidence>
<dbReference type="OrthoDB" id="16520at2759"/>
<dbReference type="PROSITE" id="PS00708">
    <property type="entry name" value="PRO_ENDOPEP_SER"/>
    <property type="match status" value="1"/>
</dbReference>
<dbReference type="InterPro" id="IPR050278">
    <property type="entry name" value="Serine_Prot_S9B/DPPIV"/>
</dbReference>
<evidence type="ECO:0000256" key="3">
    <source>
        <dbReference type="ARBA" id="ARBA00022438"/>
    </source>
</evidence>
<keyword evidence="10 13" id="KW-1133">Transmembrane helix</keyword>
<evidence type="ECO:0000256" key="13">
    <source>
        <dbReference type="SAM" id="Phobius"/>
    </source>
</evidence>
<dbReference type="Pfam" id="PF00326">
    <property type="entry name" value="Peptidase_S9"/>
    <property type="match status" value="1"/>
</dbReference>
<evidence type="ECO:0000256" key="1">
    <source>
        <dbReference type="ARBA" id="ARBA00004576"/>
    </source>
</evidence>
<dbReference type="AlphaFoldDB" id="A0A448YRH6"/>
<keyword evidence="9" id="KW-0735">Signal-anchor</keyword>
<evidence type="ECO:0000313" key="17">
    <source>
        <dbReference type="Proteomes" id="UP000290900"/>
    </source>
</evidence>
<keyword evidence="11 13" id="KW-0472">Membrane</keyword>
<evidence type="ECO:0000313" key="16">
    <source>
        <dbReference type="EMBL" id="VEU23506.1"/>
    </source>
</evidence>
<feature type="domain" description="Dipeptidylpeptidase IV N-terminal" evidence="15">
    <location>
        <begin position="158"/>
        <end position="538"/>
    </location>
</feature>
<protein>
    <submittedName>
        <fullName evidence="16">DEKNAAC104638</fullName>
    </submittedName>
</protein>
<keyword evidence="5" id="KW-0645">Protease</keyword>
<evidence type="ECO:0000256" key="5">
    <source>
        <dbReference type="ARBA" id="ARBA00022670"/>
    </source>
</evidence>
<dbReference type="FunFam" id="3.40.50.1820:FF:000003">
    <property type="entry name" value="Dipeptidyl peptidase 4"/>
    <property type="match status" value="1"/>
</dbReference>
<dbReference type="Gene3D" id="3.40.50.1820">
    <property type="entry name" value="alpha/beta hydrolase"/>
    <property type="match status" value="1"/>
</dbReference>
<dbReference type="FunCoup" id="A0A448YRH6">
    <property type="interactions" value="312"/>
</dbReference>
<reference evidence="16 17" key="1">
    <citation type="submission" date="2018-12" db="EMBL/GenBank/DDBJ databases">
        <authorList>
            <person name="Tiukova I."/>
            <person name="Dainat J."/>
        </authorList>
    </citation>
    <scope>NUCLEOTIDE SEQUENCE [LARGE SCALE GENOMIC DNA]</scope>
</reference>
<keyword evidence="17" id="KW-1185">Reference proteome</keyword>
<evidence type="ECO:0000256" key="9">
    <source>
        <dbReference type="ARBA" id="ARBA00022968"/>
    </source>
</evidence>
<evidence type="ECO:0000256" key="4">
    <source>
        <dbReference type="ARBA" id="ARBA00022554"/>
    </source>
</evidence>
<dbReference type="GO" id="GO:0004177">
    <property type="term" value="F:aminopeptidase activity"/>
    <property type="evidence" value="ECO:0007669"/>
    <property type="project" value="UniProtKB-KW"/>
</dbReference>
<evidence type="ECO:0000256" key="2">
    <source>
        <dbReference type="ARBA" id="ARBA00006150"/>
    </source>
</evidence>
<name>A0A448YRH6_BRENA</name>
<sequence length="848" mass="96867">MVYSDQKVPERVAYWSPPENRKRLSHTFKWISIVSLLLLYGSSLLVSQVNAFYRNFHELHQFQRASGGNELVDFDSSNKTPLSLSLVRNGTFSPERREIQWIETPNSLTNDSGNYVLTKDSRYILKSVQDPKFSKLLYQGSKINYEHKDYQIEDVVFSDDLNHVLLICDKVHNWRHSFFASYFIYDIDSGSVQALYDTDTLLNGKISLAKWAPDSKKIALVLNNNVYIKDISDFEYPVLKQITYDGGAELFYGKPDWVYEEEVFESDTAMWWSPNSEFLALLRLNDTNVPEFPIPYFVQEGKVANDTYPELRRIKYPKAGYPNPVVDFLLYSTTSGVVESLADEDSFYHDEDIPNETRLITEMVWVGDSQVLVKTTNRESDILKVFIIEAASSGLRSTLSRSDNHKGTNSWFEIEHNTLHIPKSPIIGDDGYIDVVDVDGYDHLAYFSPPTASVPKYLLTSGKWEVTGGPAAFDYVENKVYFLSTERSSVERHLYSVNLDGSDRQNITDVSKEGWYSVSFSKGSRYLLLNYDGPQVPYQTIIDLHEGDEEELVSNTNLKSKLHHYALPESRYGELDLGDGVVVNYKETLPLNFDPHKQYPLLFFVYGGPGSQLVQKTFSTSFSSIVAAELGAVVVTVDGRGTGFKGKDFRNVVRDNLSYYEVKDQISAGRIFSAREYIDADRTAIWGWSYGGFMTLRTLEEDHGEVFRYGMAVAPVTNFVFYDSIYTERYMHTPQENPNFANSSVHSAEGFRNVTRFLLMHGTGDDNVHFQNSLKFLDMLDLAGVENYDLHVFPDSDHSISYHNANVIVYDKLFRWLKLAFTGAYVNRVDVTQNTSFRDVDPDVNLYG</sequence>
<evidence type="ECO:0000256" key="12">
    <source>
        <dbReference type="ARBA" id="ARBA00023180"/>
    </source>
</evidence>
<dbReference type="GO" id="GO:0004252">
    <property type="term" value="F:serine-type endopeptidase activity"/>
    <property type="evidence" value="ECO:0007669"/>
    <property type="project" value="InterPro"/>
</dbReference>
<comment type="similarity">
    <text evidence="2">Belongs to the peptidase S9B family.</text>
</comment>
<dbReference type="SUPFAM" id="SSF53474">
    <property type="entry name" value="alpha/beta-Hydrolases"/>
    <property type="match status" value="1"/>
</dbReference>
<evidence type="ECO:0000256" key="11">
    <source>
        <dbReference type="ARBA" id="ARBA00023136"/>
    </source>
</evidence>
<dbReference type="InterPro" id="IPR002469">
    <property type="entry name" value="Peptidase_S9B_N"/>
</dbReference>
<keyword evidence="12" id="KW-0325">Glycoprotein</keyword>
<evidence type="ECO:0000256" key="6">
    <source>
        <dbReference type="ARBA" id="ARBA00022692"/>
    </source>
</evidence>
<proteinExistence type="inferred from homology"/>
<dbReference type="GO" id="GO:0008239">
    <property type="term" value="F:dipeptidyl-peptidase activity"/>
    <property type="evidence" value="ECO:0007669"/>
    <property type="project" value="TreeGrafter"/>
</dbReference>
<dbReference type="InterPro" id="IPR001375">
    <property type="entry name" value="Peptidase_S9_cat"/>
</dbReference>
<dbReference type="GO" id="GO:0006508">
    <property type="term" value="P:proteolysis"/>
    <property type="evidence" value="ECO:0007669"/>
    <property type="project" value="UniProtKB-KW"/>
</dbReference>
<evidence type="ECO:0000256" key="7">
    <source>
        <dbReference type="ARBA" id="ARBA00022801"/>
    </source>
</evidence>
<dbReference type="InterPro" id="IPR002471">
    <property type="entry name" value="Pept_S9_AS"/>
</dbReference>
<keyword evidence="7" id="KW-0378">Hydrolase</keyword>
<dbReference type="EMBL" id="CAACVR010000045">
    <property type="protein sequence ID" value="VEU23506.1"/>
    <property type="molecule type" value="Genomic_DNA"/>
</dbReference>
<keyword evidence="3" id="KW-0031">Aminopeptidase</keyword>
<comment type="subcellular location">
    <subcellularLocation>
        <location evidence="1">Vacuole membrane</location>
        <topology evidence="1">Single-pass type II membrane protein</topology>
    </subcellularLocation>
</comment>